<keyword evidence="3" id="KW-1185">Reference proteome</keyword>
<dbReference type="SUPFAM" id="SSF109854">
    <property type="entry name" value="DinB/YfiT-like putative metalloenzymes"/>
    <property type="match status" value="1"/>
</dbReference>
<name>A0ABS9TYF8_9MICC</name>
<dbReference type="RefSeq" id="WP_241052350.1">
    <property type="nucleotide sequence ID" value="NZ_JAKZBV010000001.1"/>
</dbReference>
<dbReference type="Proteomes" id="UP001202922">
    <property type="component" value="Unassembled WGS sequence"/>
</dbReference>
<dbReference type="InterPro" id="IPR034660">
    <property type="entry name" value="DinB/YfiT-like"/>
</dbReference>
<protein>
    <submittedName>
        <fullName evidence="2">DinB family protein</fullName>
    </submittedName>
</protein>
<reference evidence="2 3" key="1">
    <citation type="submission" date="2022-03" db="EMBL/GenBank/DDBJ databases">
        <title>Sinomonas sp. isolated from a soil.</title>
        <authorList>
            <person name="Han J."/>
            <person name="Kim D.-U."/>
        </authorList>
    </citation>
    <scope>NUCLEOTIDE SEQUENCE [LARGE SCALE GENOMIC DNA]</scope>
    <source>
        <strain evidence="2 3">5-5</strain>
    </source>
</reference>
<dbReference type="Gene3D" id="1.20.120.450">
    <property type="entry name" value="dinb family like domain"/>
    <property type="match status" value="1"/>
</dbReference>
<evidence type="ECO:0000313" key="3">
    <source>
        <dbReference type="Proteomes" id="UP001202922"/>
    </source>
</evidence>
<dbReference type="NCBIfam" id="NF047843">
    <property type="entry name" value="MST_Rv0443"/>
    <property type="match status" value="1"/>
</dbReference>
<organism evidence="2 3">
    <name type="scientific">Sinomonas terrae</name>
    <dbReference type="NCBI Taxonomy" id="2908838"/>
    <lineage>
        <taxon>Bacteria</taxon>
        <taxon>Bacillati</taxon>
        <taxon>Actinomycetota</taxon>
        <taxon>Actinomycetes</taxon>
        <taxon>Micrococcales</taxon>
        <taxon>Micrococcaceae</taxon>
        <taxon>Sinomonas</taxon>
    </lineage>
</organism>
<accession>A0ABS9TYF8</accession>
<feature type="domain" description="DinB-like" evidence="1">
    <location>
        <begin position="18"/>
        <end position="178"/>
    </location>
</feature>
<dbReference type="Pfam" id="PF12867">
    <property type="entry name" value="DinB_2"/>
    <property type="match status" value="1"/>
</dbReference>
<evidence type="ECO:0000313" key="2">
    <source>
        <dbReference type="EMBL" id="MCH6469380.1"/>
    </source>
</evidence>
<dbReference type="InterPro" id="IPR024775">
    <property type="entry name" value="DinB-like"/>
</dbReference>
<gene>
    <name evidence="2" type="ORF">L0M17_05140</name>
</gene>
<dbReference type="EMBL" id="JAKZBV010000001">
    <property type="protein sequence ID" value="MCH6469380.1"/>
    <property type="molecule type" value="Genomic_DNA"/>
</dbReference>
<evidence type="ECO:0000259" key="1">
    <source>
        <dbReference type="Pfam" id="PF12867"/>
    </source>
</evidence>
<comment type="caution">
    <text evidence="2">The sequence shown here is derived from an EMBL/GenBank/DDBJ whole genome shotgun (WGS) entry which is preliminary data.</text>
</comment>
<sequence length="188" mass="20650">MTEEQNWAISILEDGFGRVRESVERVVFGLSPARLVEQPSPETNSVGWILWHLTRITDDHFAALAHTLGGAEPPAGRDFSMPPGQLWASWRARIGTPYPEATTGYGHSPEEVAAFPQIEPQLLGEYQDAVHKRAVEILHGISAEDLGKVVDRRWDPPVTAAVRLVSILNDATQHVGQAAYVKGLLASR</sequence>
<proteinExistence type="predicted"/>